<organism evidence="2 3">
    <name type="scientific">Herbidospora galbida</name>
    <dbReference type="NCBI Taxonomy" id="2575442"/>
    <lineage>
        <taxon>Bacteria</taxon>
        <taxon>Bacillati</taxon>
        <taxon>Actinomycetota</taxon>
        <taxon>Actinomycetes</taxon>
        <taxon>Streptosporangiales</taxon>
        <taxon>Streptosporangiaceae</taxon>
        <taxon>Herbidospora</taxon>
    </lineage>
</organism>
<evidence type="ECO:0000313" key="3">
    <source>
        <dbReference type="Proteomes" id="UP000308705"/>
    </source>
</evidence>
<dbReference type="InterPro" id="IPR041698">
    <property type="entry name" value="Methyltransf_25"/>
</dbReference>
<dbReference type="EMBL" id="SZQA01000017">
    <property type="protein sequence ID" value="TKK87208.1"/>
    <property type="molecule type" value="Genomic_DNA"/>
</dbReference>
<evidence type="ECO:0000259" key="1">
    <source>
        <dbReference type="Pfam" id="PF13649"/>
    </source>
</evidence>
<protein>
    <submittedName>
        <fullName evidence="2">Methyltransferase domain-containing protein</fullName>
    </submittedName>
</protein>
<evidence type="ECO:0000313" key="2">
    <source>
        <dbReference type="EMBL" id="TKK87208.1"/>
    </source>
</evidence>
<feature type="domain" description="Methyltransferase" evidence="1">
    <location>
        <begin position="160"/>
        <end position="252"/>
    </location>
</feature>
<dbReference type="PANTHER" id="PTHR43712:SF2">
    <property type="entry name" value="O-METHYLTRANSFERASE CICE"/>
    <property type="match status" value="1"/>
</dbReference>
<keyword evidence="2" id="KW-0489">Methyltransferase</keyword>
<sequence length="332" mass="35894">MVRLSESAPKRAADIYNSTVAAFAISAAWEIGALDALRETGVLDVAAFAATHDLDDRAAAAMFNALASAGVVVKDGPRVVAGAGIEEIYRHKAFFHWLTVGSVNLFADMSGVLRNKNRVGRFYSRNAPAVSYACRDINRLSFEPAFFGALDALGFEPKAVADLGTGSGERLLQLLTRYPAATGVGLDIAPAALEDAANHLRAAGAGDRIDLVEADATALDADPRFAEVELLTCFMMGHDFWPREACVASLRRLRAAFPNVRRFLLGDTARTRGIPESDMPVFTLAFEVAHDLMGVYLPTLTEWEGVFAESGWTLDKVHRVEIPTDSVIYELS</sequence>
<name>A0A4U3MCZ0_9ACTN</name>
<dbReference type="Gene3D" id="3.40.50.150">
    <property type="entry name" value="Vaccinia Virus protein VP39"/>
    <property type="match status" value="1"/>
</dbReference>
<dbReference type="RefSeq" id="WP_137248405.1">
    <property type="nucleotide sequence ID" value="NZ_SZQA01000017.1"/>
</dbReference>
<dbReference type="SUPFAM" id="SSF53335">
    <property type="entry name" value="S-adenosyl-L-methionine-dependent methyltransferases"/>
    <property type="match status" value="1"/>
</dbReference>
<gene>
    <name evidence="2" type="ORF">FDA94_19035</name>
</gene>
<keyword evidence="3" id="KW-1185">Reference proteome</keyword>
<dbReference type="Proteomes" id="UP000308705">
    <property type="component" value="Unassembled WGS sequence"/>
</dbReference>
<dbReference type="AlphaFoldDB" id="A0A4U3MCZ0"/>
<dbReference type="Pfam" id="PF13649">
    <property type="entry name" value="Methyltransf_25"/>
    <property type="match status" value="1"/>
</dbReference>
<proteinExistence type="predicted"/>
<dbReference type="GO" id="GO:0008168">
    <property type="term" value="F:methyltransferase activity"/>
    <property type="evidence" value="ECO:0007669"/>
    <property type="project" value="UniProtKB-KW"/>
</dbReference>
<dbReference type="InterPro" id="IPR036388">
    <property type="entry name" value="WH-like_DNA-bd_sf"/>
</dbReference>
<dbReference type="InterPro" id="IPR029063">
    <property type="entry name" value="SAM-dependent_MTases_sf"/>
</dbReference>
<keyword evidence="2" id="KW-0808">Transferase</keyword>
<comment type="caution">
    <text evidence="2">The sequence shown here is derived from an EMBL/GenBank/DDBJ whole genome shotgun (WGS) entry which is preliminary data.</text>
</comment>
<reference evidence="2 3" key="1">
    <citation type="submission" date="2019-04" db="EMBL/GenBank/DDBJ databases">
        <title>Herbidospora sp. NEAU-GS14.nov., a novel actinomycete isolated from soil.</title>
        <authorList>
            <person name="Han L."/>
        </authorList>
    </citation>
    <scope>NUCLEOTIDE SEQUENCE [LARGE SCALE GENOMIC DNA]</scope>
    <source>
        <strain evidence="2 3">NEAU-GS14</strain>
    </source>
</reference>
<dbReference type="GO" id="GO:0032259">
    <property type="term" value="P:methylation"/>
    <property type="evidence" value="ECO:0007669"/>
    <property type="project" value="UniProtKB-KW"/>
</dbReference>
<accession>A0A4U3MCZ0</accession>
<dbReference type="OrthoDB" id="3205990at2"/>
<dbReference type="CDD" id="cd02440">
    <property type="entry name" value="AdoMet_MTases"/>
    <property type="match status" value="1"/>
</dbReference>
<dbReference type="Gene3D" id="1.10.10.10">
    <property type="entry name" value="Winged helix-like DNA-binding domain superfamily/Winged helix DNA-binding domain"/>
    <property type="match status" value="1"/>
</dbReference>
<dbReference type="PANTHER" id="PTHR43712">
    <property type="entry name" value="PUTATIVE (AFU_ORTHOLOGUE AFUA_4G14580)-RELATED"/>
    <property type="match status" value="1"/>
</dbReference>